<feature type="coiled-coil region" evidence="1">
    <location>
        <begin position="401"/>
        <end position="445"/>
    </location>
</feature>
<dbReference type="EMBL" id="CP136508">
    <property type="protein sequence ID" value="WUR15576.1"/>
    <property type="molecule type" value="Genomic_DNA"/>
</dbReference>
<evidence type="ECO:0000313" key="3">
    <source>
        <dbReference type="Proteomes" id="UP000321323"/>
    </source>
</evidence>
<reference evidence="2 3" key="1">
    <citation type="journal article" date="2019" name="Int. J. Syst. Evol. Microbiol.">
        <title>The Draft Whole-Genome Sequence of the Antibiotic Producer Empedobacter haloabium ATCC 31962 Provides Indications for Its Taxonomic Reclassification.</title>
        <authorList>
            <person name="Miess H."/>
            <person name="Arlt P."/>
            <person name="Apel A.K."/>
            <person name="Weber T."/>
            <person name="Nieselt K."/>
            <person name="Hanssen F."/>
            <person name="Czemmel S."/>
            <person name="Nahnsen S."/>
            <person name="Gross H."/>
        </authorList>
    </citation>
    <scope>NUCLEOTIDE SEQUENCE [LARGE SCALE GENOMIC DNA]</scope>
    <source>
        <strain evidence="2 3">ATCC 31962</strain>
    </source>
</reference>
<evidence type="ECO:0008006" key="4">
    <source>
        <dbReference type="Google" id="ProtNLM"/>
    </source>
</evidence>
<organism evidence="2 3">
    <name type="scientific">[Empedobacter] haloabium</name>
    <dbReference type="NCBI Taxonomy" id="592317"/>
    <lineage>
        <taxon>Bacteria</taxon>
        <taxon>Pseudomonadati</taxon>
        <taxon>Pseudomonadota</taxon>
        <taxon>Betaproteobacteria</taxon>
        <taxon>Burkholderiales</taxon>
        <taxon>Oxalobacteraceae</taxon>
        <taxon>Telluria group</taxon>
        <taxon>Telluria group incertae sedis</taxon>
    </lineage>
</organism>
<protein>
    <recommendedName>
        <fullName evidence="4">Band 7 domain-containing protein</fullName>
    </recommendedName>
</protein>
<sequence>MFKMFGAGGARCPRCGQKSGGADGYCGGCGLSLGAPRSAPVLQENRWIPAPDELAVYFGVRQLSGIFSKTLRVPATTRAYILQGETATEVTQGEYELEGFFQRLNNLLRDQHAEILITRTTPLPVAFAFDDLATSEHLRIAARFTVGIKVEQVAAFGQHFMTAPGTVTTRHLEELLAPMVRQIAAEFVGARSLREMHANPDLRLQLDERLQAALKLRLADFGLAAVQVETLALRHDKFDANRARVGSLWLVADERHAALEHVKHLDQLYDEEEWQAIWREEQKARSAYRRVELRQDATVDQAELALRQAERLQAIRAREIDLYARVAEADTRQHALEKGAGATVAELEHELAGKAAEWAHVRQLAQIRLRTELEVAQQAAVEERAFARQRFTHRLHLQQIRNQMEQALAIEDETARRAQAKRLQQAELDAQRREAEIEAEHHQARFQGVALANAARRREAERVQEWEEAQHLARQRELARGEGDKDAAAQARLDELRRGGASAEALAQHEKLLRTIEADGAQQRQAQAIAIEAEEQRLALKLREREAQWQQELRRIEHERDERYARWKLDYDTLAAQQNHAAELARIEIERIQAVGTLSDTGKIALADTPNAQALAQLMKTQAHAGMSAEQLQALAGVVAAENSISQLDAMRLAQQGIGDERARADAQQDKDRQHQLELLKLQNATHANALAAQMQLGVGVAQAGAPVHHHHAPSPVPIPVPVPPLASRVCVNGHPVPADRPDAKFCAECGAPLQR</sequence>
<evidence type="ECO:0000313" key="2">
    <source>
        <dbReference type="EMBL" id="WUR15576.1"/>
    </source>
</evidence>
<proteinExistence type="predicted"/>
<evidence type="ECO:0000256" key="1">
    <source>
        <dbReference type="SAM" id="Coils"/>
    </source>
</evidence>
<keyword evidence="3" id="KW-1185">Reference proteome</keyword>
<name>A0ABZ1USC1_9BURK</name>
<accession>A0ABZ1USC1</accession>
<gene>
    <name evidence="2" type="ORF">E7V67_010885</name>
</gene>
<keyword evidence="1" id="KW-0175">Coiled coil</keyword>
<dbReference type="Proteomes" id="UP000321323">
    <property type="component" value="Chromosome"/>
</dbReference>